<dbReference type="Proteomes" id="UP001600064">
    <property type="component" value="Unassembled WGS sequence"/>
</dbReference>
<keyword evidence="2 5" id="KW-0812">Transmembrane</keyword>
<keyword evidence="4 5" id="KW-0472">Membrane</keyword>
<proteinExistence type="predicted"/>
<feature type="domain" description="WSC" evidence="7">
    <location>
        <begin position="54"/>
        <end position="144"/>
    </location>
</feature>
<evidence type="ECO:0000256" key="1">
    <source>
        <dbReference type="ARBA" id="ARBA00004167"/>
    </source>
</evidence>
<comment type="caution">
    <text evidence="8">The sequence shown here is derived from an EMBL/GenBank/DDBJ whole genome shotgun (WGS) entry which is preliminary data.</text>
</comment>
<evidence type="ECO:0000256" key="6">
    <source>
        <dbReference type="SAM" id="SignalP"/>
    </source>
</evidence>
<feature type="transmembrane region" description="Helical" evidence="5">
    <location>
        <begin position="192"/>
        <end position="214"/>
    </location>
</feature>
<organism evidence="8 9">
    <name type="scientific">Remersonia thermophila</name>
    <dbReference type="NCBI Taxonomy" id="72144"/>
    <lineage>
        <taxon>Eukaryota</taxon>
        <taxon>Fungi</taxon>
        <taxon>Dikarya</taxon>
        <taxon>Ascomycota</taxon>
        <taxon>Pezizomycotina</taxon>
        <taxon>Sordariomycetes</taxon>
        <taxon>Sordariomycetidae</taxon>
        <taxon>Sordariales</taxon>
        <taxon>Sordariales incertae sedis</taxon>
        <taxon>Remersonia</taxon>
    </lineage>
</organism>
<accession>A0ABR4D8K2</accession>
<name>A0ABR4D8K2_9PEZI</name>
<protein>
    <recommendedName>
        <fullName evidence="7">WSC domain-containing protein</fullName>
    </recommendedName>
</protein>
<comment type="subcellular location">
    <subcellularLocation>
        <location evidence="1">Membrane</location>
        <topology evidence="1">Single-pass membrane protein</topology>
    </subcellularLocation>
</comment>
<evidence type="ECO:0000256" key="4">
    <source>
        <dbReference type="ARBA" id="ARBA00023136"/>
    </source>
</evidence>
<dbReference type="SMART" id="SM00321">
    <property type="entry name" value="WSC"/>
    <property type="match status" value="1"/>
</dbReference>
<evidence type="ECO:0000259" key="7">
    <source>
        <dbReference type="PROSITE" id="PS51212"/>
    </source>
</evidence>
<dbReference type="PROSITE" id="PS51212">
    <property type="entry name" value="WSC"/>
    <property type="match status" value="1"/>
</dbReference>
<feature type="chain" id="PRO_5047247773" description="WSC domain-containing protein" evidence="6">
    <location>
        <begin position="18"/>
        <end position="281"/>
    </location>
</feature>
<evidence type="ECO:0000313" key="9">
    <source>
        <dbReference type="Proteomes" id="UP001600064"/>
    </source>
</evidence>
<dbReference type="RefSeq" id="XP_070865420.1">
    <property type="nucleotide sequence ID" value="XM_071012713.1"/>
</dbReference>
<dbReference type="InterPro" id="IPR051694">
    <property type="entry name" value="Immunoregulatory_rcpt-like"/>
</dbReference>
<dbReference type="EMBL" id="JAZGUE010000005">
    <property type="protein sequence ID" value="KAL2266693.1"/>
    <property type="molecule type" value="Genomic_DNA"/>
</dbReference>
<evidence type="ECO:0000256" key="3">
    <source>
        <dbReference type="ARBA" id="ARBA00022989"/>
    </source>
</evidence>
<evidence type="ECO:0000256" key="5">
    <source>
        <dbReference type="SAM" id="Phobius"/>
    </source>
</evidence>
<dbReference type="GeneID" id="98127357"/>
<dbReference type="Pfam" id="PF01822">
    <property type="entry name" value="WSC"/>
    <property type="match status" value="1"/>
</dbReference>
<keyword evidence="6" id="KW-0732">Signal</keyword>
<sequence>MRSIFFFAAALVAAVDAAPDSIDARWYRMATRVVPRAKQLTAVQQPITPPTIDVPTIQGCFKSAGDLALNTTHKFNSIGKCADETCRVGGFAVGGSMGGNQCWCGQTYPPKSDLVDPSFCNSPCPGFGEHACGGVEYWTIYNTGLTLVVKHKDAEASSTSGTPSSTSGAEKTMVVTATPTGSSEGGTNVGGIVAGVVVGIVLAGAAVGGAVFYLRRKRNRELEEEHRRNAAVNAFIGKPGSSAGSMTDARLDPVMVQRRLSDGSIADNQDYSRRILRVTNA</sequence>
<dbReference type="PANTHER" id="PTHR15549">
    <property type="entry name" value="PAIRED IMMUNOGLOBULIN-LIKE TYPE 2 RECEPTOR"/>
    <property type="match status" value="1"/>
</dbReference>
<evidence type="ECO:0000313" key="8">
    <source>
        <dbReference type="EMBL" id="KAL2266693.1"/>
    </source>
</evidence>
<keyword evidence="9" id="KW-1185">Reference proteome</keyword>
<evidence type="ECO:0000256" key="2">
    <source>
        <dbReference type="ARBA" id="ARBA00022692"/>
    </source>
</evidence>
<dbReference type="InterPro" id="IPR002889">
    <property type="entry name" value="WSC_carb-bd"/>
</dbReference>
<keyword evidence="3 5" id="KW-1133">Transmembrane helix</keyword>
<reference evidence="8 9" key="1">
    <citation type="journal article" date="2024" name="Commun. Biol.">
        <title>Comparative genomic analysis of thermophilic fungi reveals convergent evolutionary adaptations and gene losses.</title>
        <authorList>
            <person name="Steindorff A.S."/>
            <person name="Aguilar-Pontes M.V."/>
            <person name="Robinson A.J."/>
            <person name="Andreopoulos B."/>
            <person name="LaButti K."/>
            <person name="Kuo A."/>
            <person name="Mondo S."/>
            <person name="Riley R."/>
            <person name="Otillar R."/>
            <person name="Haridas S."/>
            <person name="Lipzen A."/>
            <person name="Grimwood J."/>
            <person name="Schmutz J."/>
            <person name="Clum A."/>
            <person name="Reid I.D."/>
            <person name="Moisan M.C."/>
            <person name="Butler G."/>
            <person name="Nguyen T.T.M."/>
            <person name="Dewar K."/>
            <person name="Conant G."/>
            <person name="Drula E."/>
            <person name="Henrissat B."/>
            <person name="Hansel C."/>
            <person name="Singer S."/>
            <person name="Hutchinson M.I."/>
            <person name="de Vries R.P."/>
            <person name="Natvig D.O."/>
            <person name="Powell A.J."/>
            <person name="Tsang A."/>
            <person name="Grigoriev I.V."/>
        </authorList>
    </citation>
    <scope>NUCLEOTIDE SEQUENCE [LARGE SCALE GENOMIC DNA]</scope>
    <source>
        <strain evidence="8 9">ATCC 22073</strain>
    </source>
</reference>
<gene>
    <name evidence="8" type="ORF">VTJ83DRAFT_6045</name>
</gene>
<feature type="signal peptide" evidence="6">
    <location>
        <begin position="1"/>
        <end position="17"/>
    </location>
</feature>